<feature type="domain" description="SnoaL-like" evidence="1">
    <location>
        <begin position="64"/>
        <end position="171"/>
    </location>
</feature>
<evidence type="ECO:0000259" key="1">
    <source>
        <dbReference type="Pfam" id="PF12680"/>
    </source>
</evidence>
<accession>A0A381ZB80</accession>
<dbReference type="Pfam" id="PF12680">
    <property type="entry name" value="SnoaL_2"/>
    <property type="match status" value="1"/>
</dbReference>
<dbReference type="InterPro" id="IPR032710">
    <property type="entry name" value="NTF2-like_dom_sf"/>
</dbReference>
<organism evidence="2">
    <name type="scientific">marine metagenome</name>
    <dbReference type="NCBI Taxonomy" id="408172"/>
    <lineage>
        <taxon>unclassified sequences</taxon>
        <taxon>metagenomes</taxon>
        <taxon>ecological metagenomes</taxon>
    </lineage>
</organism>
<evidence type="ECO:0000313" key="2">
    <source>
        <dbReference type="EMBL" id="SVA86043.1"/>
    </source>
</evidence>
<reference evidence="2" key="1">
    <citation type="submission" date="2018-05" db="EMBL/GenBank/DDBJ databases">
        <authorList>
            <person name="Lanie J.A."/>
            <person name="Ng W.-L."/>
            <person name="Kazmierczak K.M."/>
            <person name="Andrzejewski T.M."/>
            <person name="Davidsen T.M."/>
            <person name="Wayne K.J."/>
            <person name="Tettelin H."/>
            <person name="Glass J.I."/>
            <person name="Rusch D."/>
            <person name="Podicherti R."/>
            <person name="Tsui H.-C.T."/>
            <person name="Winkler M.E."/>
        </authorList>
    </citation>
    <scope>NUCLEOTIDE SEQUENCE</scope>
</reference>
<dbReference type="Gene3D" id="3.10.450.50">
    <property type="match status" value="1"/>
</dbReference>
<proteinExistence type="predicted"/>
<dbReference type="EMBL" id="UINC01020506">
    <property type="protein sequence ID" value="SVA86043.1"/>
    <property type="molecule type" value="Genomic_DNA"/>
</dbReference>
<dbReference type="AlphaFoldDB" id="A0A381ZB80"/>
<sequence>MNRIKTVWSVLGALAILTTASTFSAHHEKGEAKAKTIVGSYITEGGKTNPLYAGDITRQQIWLDYIDAHNDRDLEKISGVNADDWEGYVDDGAVIKGNEAHMTFLDEWFKSSANPNWTVRWMIANGGENDDGAVEDWLTTGNDITFLDDDGKEVKQHHVHDVQFAGNKIKRINVYSRAAPAE</sequence>
<dbReference type="SUPFAM" id="SSF54427">
    <property type="entry name" value="NTF2-like"/>
    <property type="match status" value="1"/>
</dbReference>
<protein>
    <recommendedName>
        <fullName evidence="1">SnoaL-like domain-containing protein</fullName>
    </recommendedName>
</protein>
<gene>
    <name evidence="2" type="ORF">METZ01_LOCUS138897</name>
</gene>
<dbReference type="InterPro" id="IPR037401">
    <property type="entry name" value="SnoaL-like"/>
</dbReference>
<name>A0A381ZB80_9ZZZZ</name>